<dbReference type="PROSITE" id="PS00108">
    <property type="entry name" value="PROTEIN_KINASE_ST"/>
    <property type="match status" value="1"/>
</dbReference>
<dbReference type="InterPro" id="IPR008271">
    <property type="entry name" value="Ser/Thr_kinase_AS"/>
</dbReference>
<gene>
    <name evidence="3" type="primary">HRR25_2</name>
    <name evidence="3" type="ORF">LTR25_008629</name>
</gene>
<dbReference type="EC" id="2.7.11.1" evidence="1"/>
<dbReference type="GO" id="GO:0004674">
    <property type="term" value="F:protein serine/threonine kinase activity"/>
    <property type="evidence" value="ECO:0007669"/>
    <property type="project" value="UniProtKB-KW"/>
</dbReference>
<name>A0AAV9Q0P8_9PEZI</name>
<dbReference type="SUPFAM" id="SSF56112">
    <property type="entry name" value="Protein kinase-like (PK-like)"/>
    <property type="match status" value="1"/>
</dbReference>
<sequence>MVFELLGPSLEDLFNYCGRHFSLKTVLMIADQLICRLRYIHSKDVIHRDIKPENFLMGTGRNGNCIYVTDLGLAMEYRPDRAPTITPSDPHLLGTAIFASVAGHLGVAQSRRDDLESLGYMLLYLLRGSLPWQKLKAETKEQKYRLMMEMKKSLSVDELCGEAPRAFETYMKTVRALQFEDDPDYSYLRKVFRALFVCQKFEYDNVFDWTIKRYMEQAGIQSGE</sequence>
<evidence type="ECO:0000259" key="2">
    <source>
        <dbReference type="PROSITE" id="PS50011"/>
    </source>
</evidence>
<dbReference type="InterPro" id="IPR000719">
    <property type="entry name" value="Prot_kinase_dom"/>
</dbReference>
<evidence type="ECO:0000313" key="4">
    <source>
        <dbReference type="Proteomes" id="UP001345827"/>
    </source>
</evidence>
<dbReference type="PROSITE" id="PS50011">
    <property type="entry name" value="PROTEIN_KINASE_DOM"/>
    <property type="match status" value="1"/>
</dbReference>
<dbReference type="GO" id="GO:0005524">
    <property type="term" value="F:ATP binding"/>
    <property type="evidence" value="ECO:0007669"/>
    <property type="project" value="InterPro"/>
</dbReference>
<comment type="caution">
    <text evidence="3">The sequence shown here is derived from an EMBL/GenBank/DDBJ whole genome shotgun (WGS) entry which is preliminary data.</text>
</comment>
<keyword evidence="3" id="KW-0723">Serine/threonine-protein kinase</keyword>
<dbReference type="AlphaFoldDB" id="A0AAV9Q0P8"/>
<evidence type="ECO:0000256" key="1">
    <source>
        <dbReference type="ARBA" id="ARBA00012513"/>
    </source>
</evidence>
<reference evidence="3 4" key="1">
    <citation type="submission" date="2023-06" db="EMBL/GenBank/DDBJ databases">
        <title>Black Yeasts Isolated from many extreme environments.</title>
        <authorList>
            <person name="Coleine C."/>
            <person name="Stajich J.E."/>
            <person name="Selbmann L."/>
        </authorList>
    </citation>
    <scope>NUCLEOTIDE SEQUENCE [LARGE SCALE GENOMIC DNA]</scope>
    <source>
        <strain evidence="3 4">CCFEE 5887</strain>
    </source>
</reference>
<dbReference type="Gene3D" id="1.10.510.10">
    <property type="entry name" value="Transferase(Phosphotransferase) domain 1"/>
    <property type="match status" value="1"/>
</dbReference>
<proteinExistence type="predicted"/>
<keyword evidence="4" id="KW-1185">Reference proteome</keyword>
<accession>A0AAV9Q0P8</accession>
<evidence type="ECO:0000313" key="3">
    <source>
        <dbReference type="EMBL" id="KAK5531520.1"/>
    </source>
</evidence>
<dbReference type="CDD" id="cd14016">
    <property type="entry name" value="STKc_CK1"/>
    <property type="match status" value="1"/>
</dbReference>
<dbReference type="Pfam" id="PF00069">
    <property type="entry name" value="Pkinase"/>
    <property type="match status" value="1"/>
</dbReference>
<dbReference type="EMBL" id="JAXLQG010000017">
    <property type="protein sequence ID" value="KAK5531520.1"/>
    <property type="molecule type" value="Genomic_DNA"/>
</dbReference>
<dbReference type="InterPro" id="IPR011009">
    <property type="entry name" value="Kinase-like_dom_sf"/>
</dbReference>
<dbReference type="SMART" id="SM00220">
    <property type="entry name" value="S_TKc"/>
    <property type="match status" value="1"/>
</dbReference>
<dbReference type="PANTHER" id="PTHR11909">
    <property type="entry name" value="CASEIN KINASE-RELATED"/>
    <property type="match status" value="1"/>
</dbReference>
<keyword evidence="3" id="KW-0808">Transferase</keyword>
<feature type="domain" description="Protein kinase" evidence="2">
    <location>
        <begin position="1"/>
        <end position="196"/>
    </location>
</feature>
<dbReference type="Proteomes" id="UP001345827">
    <property type="component" value="Unassembled WGS sequence"/>
</dbReference>
<dbReference type="InterPro" id="IPR050235">
    <property type="entry name" value="CK1_Ser-Thr_kinase"/>
</dbReference>
<protein>
    <recommendedName>
        <fullName evidence="1">non-specific serine/threonine protein kinase</fullName>
        <ecNumber evidence="1">2.7.11.1</ecNumber>
    </recommendedName>
</protein>
<keyword evidence="3" id="KW-0418">Kinase</keyword>
<organism evidence="3 4">
    <name type="scientific">Vermiconidia calcicola</name>
    <dbReference type="NCBI Taxonomy" id="1690605"/>
    <lineage>
        <taxon>Eukaryota</taxon>
        <taxon>Fungi</taxon>
        <taxon>Dikarya</taxon>
        <taxon>Ascomycota</taxon>
        <taxon>Pezizomycotina</taxon>
        <taxon>Dothideomycetes</taxon>
        <taxon>Dothideomycetidae</taxon>
        <taxon>Mycosphaerellales</taxon>
        <taxon>Extremaceae</taxon>
        <taxon>Vermiconidia</taxon>
    </lineage>
</organism>